<evidence type="ECO:0000313" key="2">
    <source>
        <dbReference type="Proteomes" id="UP000226152"/>
    </source>
</evidence>
<accession>A0A1Z1LWT5</accession>
<protein>
    <submittedName>
        <fullName evidence="1">Uncharacterized protein</fullName>
    </submittedName>
</protein>
<proteinExistence type="predicted"/>
<reference evidence="1 2" key="1">
    <citation type="submission" date="2017-04" db="EMBL/GenBank/DDBJ databases">
        <authorList>
            <person name="Beal Z."/>
            <person name="Bishop J."/>
            <person name="Caballero I.A."/>
            <person name="Carroll K."/>
            <person name="Carter B."/>
            <person name="Drexel-Harmon C."/>
            <person name="Henderson C."/>
            <person name="LaPlante K."/>
            <person name="Laytart J."/>
            <person name="Mills M."/>
            <person name="Zegers G."/>
            <person name="Page S.T."/>
            <person name="Bradley K.W."/>
            <person name="Asai D.J."/>
            <person name="Bowman C.A."/>
            <person name="Russell D.A."/>
            <person name="Pope W.H."/>
            <person name="Jacobs-Sera D."/>
            <person name="Hendrix R.W."/>
            <person name="Hatfull G.F."/>
        </authorList>
    </citation>
    <scope>NUCLEOTIDE SEQUENCE [LARGE SCALE GENOMIC DNA]</scope>
</reference>
<gene>
    <name evidence="1" type="ORF">SEA_ZENON_21</name>
</gene>
<dbReference type="Proteomes" id="UP000226152">
    <property type="component" value="Segment"/>
</dbReference>
<evidence type="ECO:0000313" key="1">
    <source>
        <dbReference type="EMBL" id="ARW57106.1"/>
    </source>
</evidence>
<organism evidence="1 2">
    <name type="scientific">Mycobacterium phage Zenon</name>
    <dbReference type="NCBI Taxonomy" id="1983573"/>
    <lineage>
        <taxon>Viruses</taxon>
        <taxon>Duplodnaviria</taxon>
        <taxon>Heunggongvirae</taxon>
        <taxon>Uroviricota</taxon>
        <taxon>Caudoviricetes</taxon>
        <taxon>Papyrusvirus</taxon>
        <taxon>Papyrusvirus send513</taxon>
    </lineage>
</organism>
<sequence length="131" mass="14630">MARSSAQIQITGIDQMARAMKEHDQKVKRAMAFEFKRAEPLATSYAKKNAPWTDRSGNARAGLHAKARSIDAGNAFDLTMAHSVFYGIFLETRWSGKYAILLPTINYIGKILMQRIESRLGKLGDTGVPRE</sequence>
<dbReference type="EMBL" id="KY969628">
    <property type="protein sequence ID" value="ARW57106.1"/>
    <property type="molecule type" value="Genomic_DNA"/>
</dbReference>
<name>A0A1Z1LWT5_9CAUD</name>